<feature type="transmembrane region" description="Helical" evidence="9">
    <location>
        <begin position="101"/>
        <end position="121"/>
    </location>
</feature>
<dbReference type="PANTHER" id="PTHR45695">
    <property type="entry name" value="LEUCOKININ RECEPTOR-RELATED"/>
    <property type="match status" value="1"/>
</dbReference>
<evidence type="ECO:0000256" key="3">
    <source>
        <dbReference type="ARBA" id="ARBA00022989"/>
    </source>
</evidence>
<reference evidence="12 13" key="1">
    <citation type="submission" date="2025-04" db="UniProtKB">
        <authorList>
            <consortium name="RefSeq"/>
        </authorList>
    </citation>
    <scope>IDENTIFICATION</scope>
</reference>
<evidence type="ECO:0000256" key="6">
    <source>
        <dbReference type="ARBA" id="ARBA00023170"/>
    </source>
</evidence>
<dbReference type="GO" id="GO:0005886">
    <property type="term" value="C:plasma membrane"/>
    <property type="evidence" value="ECO:0007669"/>
    <property type="project" value="TreeGrafter"/>
</dbReference>
<protein>
    <submittedName>
        <fullName evidence="12 13">Trissin receptor-like</fullName>
    </submittedName>
</protein>
<dbReference type="InterPro" id="IPR000276">
    <property type="entry name" value="GPCR_Rhodpsn"/>
</dbReference>
<keyword evidence="5 9" id="KW-0472">Membrane</keyword>
<keyword evidence="11" id="KW-1185">Reference proteome</keyword>
<evidence type="ECO:0000256" key="7">
    <source>
        <dbReference type="ARBA" id="ARBA00023224"/>
    </source>
</evidence>
<dbReference type="Pfam" id="PF00001">
    <property type="entry name" value="7tm_1"/>
    <property type="match status" value="1"/>
</dbReference>
<evidence type="ECO:0000313" key="13">
    <source>
        <dbReference type="RefSeq" id="XP_022092337.1"/>
    </source>
</evidence>
<evidence type="ECO:0000313" key="11">
    <source>
        <dbReference type="Proteomes" id="UP000694845"/>
    </source>
</evidence>
<accession>A0A8B7YLF8</accession>
<dbReference type="GeneID" id="110980205"/>
<dbReference type="InterPro" id="IPR017452">
    <property type="entry name" value="GPCR_Rhodpsn_7TM"/>
</dbReference>
<feature type="transmembrane region" description="Helical" evidence="9">
    <location>
        <begin position="237"/>
        <end position="256"/>
    </location>
</feature>
<keyword evidence="7 8" id="KW-0807">Transducer</keyword>
<dbReference type="PROSITE" id="PS50262">
    <property type="entry name" value="G_PROTEIN_RECEP_F1_2"/>
    <property type="match status" value="1"/>
</dbReference>
<dbReference type="Proteomes" id="UP000694845">
    <property type="component" value="Unplaced"/>
</dbReference>
<keyword evidence="3 9" id="KW-1133">Transmembrane helix</keyword>
<evidence type="ECO:0000256" key="1">
    <source>
        <dbReference type="ARBA" id="ARBA00004141"/>
    </source>
</evidence>
<proteinExistence type="inferred from homology"/>
<evidence type="ECO:0000256" key="4">
    <source>
        <dbReference type="ARBA" id="ARBA00023040"/>
    </source>
</evidence>
<organism evidence="11 12">
    <name type="scientific">Acanthaster planci</name>
    <name type="common">Crown-of-thorns starfish</name>
    <dbReference type="NCBI Taxonomy" id="133434"/>
    <lineage>
        <taxon>Eukaryota</taxon>
        <taxon>Metazoa</taxon>
        <taxon>Echinodermata</taxon>
        <taxon>Eleutherozoa</taxon>
        <taxon>Asterozoa</taxon>
        <taxon>Asteroidea</taxon>
        <taxon>Valvatacea</taxon>
        <taxon>Valvatida</taxon>
        <taxon>Acanthasteridae</taxon>
        <taxon>Acanthaster</taxon>
    </lineage>
</organism>
<evidence type="ECO:0000256" key="9">
    <source>
        <dbReference type="SAM" id="Phobius"/>
    </source>
</evidence>
<feature type="transmembrane region" description="Helical" evidence="9">
    <location>
        <begin position="141"/>
        <end position="162"/>
    </location>
</feature>
<feature type="transmembrane region" description="Helical" evidence="9">
    <location>
        <begin position="329"/>
        <end position="355"/>
    </location>
</feature>
<evidence type="ECO:0000259" key="10">
    <source>
        <dbReference type="PROSITE" id="PS50262"/>
    </source>
</evidence>
<dbReference type="RefSeq" id="XP_022092336.1">
    <property type="nucleotide sequence ID" value="XM_022236644.1"/>
</dbReference>
<comment type="similarity">
    <text evidence="8">Belongs to the G-protein coupled receptor 1 family.</text>
</comment>
<keyword evidence="4 8" id="KW-0297">G-protein coupled receptor</keyword>
<dbReference type="Gene3D" id="1.20.1070.10">
    <property type="entry name" value="Rhodopsin 7-helix transmembrane proteins"/>
    <property type="match status" value="1"/>
</dbReference>
<dbReference type="GO" id="GO:0004930">
    <property type="term" value="F:G protein-coupled receptor activity"/>
    <property type="evidence" value="ECO:0007669"/>
    <property type="project" value="UniProtKB-KW"/>
</dbReference>
<sequence length="418" mass="46370">MVPQGAAEVVGLVTVSMAQAPTVNDSLNYSLPAEDDDYSSSNYYYSSAYYIYNSILLQQRMDSWAPIVLFSAVFLIGVPANALVIFVLARNRTSTSNINMYLLNLAVVDFAFLLFIVPIKLNTYIVSSRHMWNLGTAMCKLSIYVVYVNMTVSILTLVALAINRYNAVMRPVSCRSNRSKAHAVAIIIVIWVVSLSSQSPAVVVADVVVMPVSHRAPITPVCLENWPTYEAVRAFKGVNFGAFYCVPLLVVSICYLRMARALQRSAHFTRAESGGESALASGLQRQQTSRRKVARMVHILVLAFALCMLPWHVLMFITSEPSIVLDSTLMLYLGIFTRLAVYLNSCLNPLLYSFFSQNFRANLRKSCACLSKLTHRKKIFTPIEVDFKEVAGGLDDSARTSATSGHQRSFTSILTRAC</sequence>
<feature type="domain" description="G-protein coupled receptors family 1 profile" evidence="10">
    <location>
        <begin position="80"/>
        <end position="352"/>
    </location>
</feature>
<evidence type="ECO:0000256" key="8">
    <source>
        <dbReference type="RuleBase" id="RU000688"/>
    </source>
</evidence>
<name>A0A8B7YLF8_ACAPL</name>
<feature type="transmembrane region" description="Helical" evidence="9">
    <location>
        <begin position="183"/>
        <end position="205"/>
    </location>
</feature>
<dbReference type="AlphaFoldDB" id="A0A8B7YLF8"/>
<keyword evidence="6 8" id="KW-0675">Receptor</keyword>
<feature type="transmembrane region" description="Helical" evidence="9">
    <location>
        <begin position="293"/>
        <end position="317"/>
    </location>
</feature>
<dbReference type="OrthoDB" id="5974286at2759"/>
<evidence type="ECO:0000256" key="2">
    <source>
        <dbReference type="ARBA" id="ARBA00022692"/>
    </source>
</evidence>
<evidence type="ECO:0000313" key="12">
    <source>
        <dbReference type="RefSeq" id="XP_022092336.1"/>
    </source>
</evidence>
<dbReference type="OMA" id="NRYNAVM"/>
<dbReference type="SUPFAM" id="SSF81321">
    <property type="entry name" value="Family A G protein-coupled receptor-like"/>
    <property type="match status" value="1"/>
</dbReference>
<dbReference type="KEGG" id="aplc:110980205"/>
<comment type="subcellular location">
    <subcellularLocation>
        <location evidence="1">Membrane</location>
        <topology evidence="1">Multi-pass membrane protein</topology>
    </subcellularLocation>
</comment>
<dbReference type="RefSeq" id="XP_022092337.1">
    <property type="nucleotide sequence ID" value="XM_022236645.1"/>
</dbReference>
<dbReference type="PROSITE" id="PS00237">
    <property type="entry name" value="G_PROTEIN_RECEP_F1_1"/>
    <property type="match status" value="1"/>
</dbReference>
<keyword evidence="2 8" id="KW-0812">Transmembrane</keyword>
<gene>
    <name evidence="12 13" type="primary">LOC110980205</name>
</gene>
<evidence type="ECO:0000256" key="5">
    <source>
        <dbReference type="ARBA" id="ARBA00023136"/>
    </source>
</evidence>
<feature type="transmembrane region" description="Helical" evidence="9">
    <location>
        <begin position="64"/>
        <end position="89"/>
    </location>
</feature>
<dbReference type="PANTHER" id="PTHR45695:SF15">
    <property type="entry name" value="OPSIN RH2"/>
    <property type="match status" value="1"/>
</dbReference>
<dbReference type="PRINTS" id="PR00237">
    <property type="entry name" value="GPCRRHODOPSN"/>
</dbReference>